<keyword evidence="7" id="KW-1015">Disulfide bond</keyword>
<feature type="chain" id="PRO_5015022660" description="Ribonuclease A-domain domain-containing protein" evidence="8">
    <location>
        <begin position="20"/>
        <end position="135"/>
    </location>
</feature>
<evidence type="ECO:0000256" key="1">
    <source>
        <dbReference type="ARBA" id="ARBA00004613"/>
    </source>
</evidence>
<comment type="caution">
    <text evidence="10">The sequence shown here is derived from an EMBL/GenBank/DDBJ whole genome shotgun (WGS) entry which is preliminary data.</text>
</comment>
<dbReference type="PROSITE" id="PS00127">
    <property type="entry name" value="RNASE_PANCREATIC"/>
    <property type="match status" value="1"/>
</dbReference>
<keyword evidence="3" id="KW-0964">Secreted</keyword>
<keyword evidence="4 8" id="KW-0540">Nuclease</keyword>
<dbReference type="SMART" id="SM00092">
    <property type="entry name" value="RNAse_Pc"/>
    <property type="match status" value="1"/>
</dbReference>
<dbReference type="Pfam" id="PF00074">
    <property type="entry name" value="RnaseA"/>
    <property type="match status" value="1"/>
</dbReference>
<dbReference type="InterPro" id="IPR023412">
    <property type="entry name" value="RNaseA_domain"/>
</dbReference>
<organism evidence="10 11">
    <name type="scientific">Bambusicola thoracicus</name>
    <name type="common">Chinese bamboo-partridge</name>
    <name type="synonym">Perdix thoracica</name>
    <dbReference type="NCBI Taxonomy" id="9083"/>
    <lineage>
        <taxon>Eukaryota</taxon>
        <taxon>Metazoa</taxon>
        <taxon>Chordata</taxon>
        <taxon>Craniata</taxon>
        <taxon>Vertebrata</taxon>
        <taxon>Euteleostomi</taxon>
        <taxon>Archelosauria</taxon>
        <taxon>Archosauria</taxon>
        <taxon>Dinosauria</taxon>
        <taxon>Saurischia</taxon>
        <taxon>Theropoda</taxon>
        <taxon>Coelurosauria</taxon>
        <taxon>Aves</taxon>
        <taxon>Neognathae</taxon>
        <taxon>Galloanserae</taxon>
        <taxon>Galliformes</taxon>
        <taxon>Phasianidae</taxon>
        <taxon>Perdicinae</taxon>
        <taxon>Bambusicola</taxon>
    </lineage>
</organism>
<dbReference type="InterPro" id="IPR023411">
    <property type="entry name" value="RNaseA_AS"/>
</dbReference>
<keyword evidence="8" id="KW-0732">Signal</keyword>
<dbReference type="GO" id="GO:0003676">
    <property type="term" value="F:nucleic acid binding"/>
    <property type="evidence" value="ECO:0007669"/>
    <property type="project" value="InterPro"/>
</dbReference>
<feature type="domain" description="Ribonuclease A-domain" evidence="9">
    <location>
        <begin position="19"/>
        <end position="134"/>
    </location>
</feature>
<evidence type="ECO:0000313" key="10">
    <source>
        <dbReference type="EMBL" id="POI20903.1"/>
    </source>
</evidence>
<dbReference type="PANTHER" id="PTHR11437">
    <property type="entry name" value="RIBONUCLEASE"/>
    <property type="match status" value="1"/>
</dbReference>
<comment type="subcellular location">
    <subcellularLocation>
        <location evidence="1">Secreted</location>
    </subcellularLocation>
</comment>
<dbReference type="PANTHER" id="PTHR11437:SF10">
    <property type="entry name" value="ANGIOGENIN-RELATED"/>
    <property type="match status" value="1"/>
</dbReference>
<dbReference type="GO" id="GO:0016787">
    <property type="term" value="F:hydrolase activity"/>
    <property type="evidence" value="ECO:0007669"/>
    <property type="project" value="UniProtKB-KW"/>
</dbReference>
<gene>
    <name evidence="10" type="ORF">CIB84_015350</name>
</gene>
<dbReference type="GO" id="GO:0004519">
    <property type="term" value="F:endonuclease activity"/>
    <property type="evidence" value="ECO:0007669"/>
    <property type="project" value="UniProtKB-KW"/>
</dbReference>
<dbReference type="SUPFAM" id="SSF54076">
    <property type="entry name" value="RNase A-like"/>
    <property type="match status" value="1"/>
</dbReference>
<dbReference type="InterPro" id="IPR001427">
    <property type="entry name" value="RNaseA"/>
</dbReference>
<dbReference type="AlphaFoldDB" id="A0A2P4S9Y9"/>
<dbReference type="EMBL" id="PPHD01076288">
    <property type="protein sequence ID" value="POI20903.1"/>
    <property type="molecule type" value="Genomic_DNA"/>
</dbReference>
<keyword evidence="11" id="KW-1185">Reference proteome</keyword>
<evidence type="ECO:0000256" key="4">
    <source>
        <dbReference type="ARBA" id="ARBA00022722"/>
    </source>
</evidence>
<dbReference type="GO" id="GO:0050830">
    <property type="term" value="P:defense response to Gram-positive bacterium"/>
    <property type="evidence" value="ECO:0007669"/>
    <property type="project" value="TreeGrafter"/>
</dbReference>
<keyword evidence="5 8" id="KW-0255">Endonuclease</keyword>
<reference evidence="10 11" key="1">
    <citation type="submission" date="2018-01" db="EMBL/GenBank/DDBJ databases">
        <title>Comparison of the Chinese Bamboo Partridge and Red Junglefowl genome sequences highlights the importance of demography in genome evolution.</title>
        <authorList>
            <person name="Tiley G.P."/>
            <person name="Kimball R.T."/>
            <person name="Braun E.L."/>
            <person name="Burleigh J.G."/>
        </authorList>
    </citation>
    <scope>NUCLEOTIDE SEQUENCE [LARGE SCALE GENOMIC DNA]</scope>
    <source>
        <strain evidence="10">RTK389</strain>
        <tissue evidence="10">Blood</tissue>
    </source>
</reference>
<dbReference type="GO" id="GO:0004540">
    <property type="term" value="F:RNA nuclease activity"/>
    <property type="evidence" value="ECO:0007669"/>
    <property type="project" value="TreeGrafter"/>
</dbReference>
<dbReference type="Proteomes" id="UP000237246">
    <property type="component" value="Unassembled WGS sequence"/>
</dbReference>
<dbReference type="OrthoDB" id="9115204at2759"/>
<evidence type="ECO:0000256" key="6">
    <source>
        <dbReference type="ARBA" id="ARBA00022801"/>
    </source>
</evidence>
<evidence type="ECO:0000256" key="7">
    <source>
        <dbReference type="ARBA" id="ARBA00023157"/>
    </source>
</evidence>
<proteinExistence type="inferred from homology"/>
<evidence type="ECO:0000256" key="5">
    <source>
        <dbReference type="ARBA" id="ARBA00022759"/>
    </source>
</evidence>
<evidence type="ECO:0000259" key="9">
    <source>
        <dbReference type="SMART" id="SM00092"/>
    </source>
</evidence>
<evidence type="ECO:0000256" key="8">
    <source>
        <dbReference type="RuleBase" id="RU000651"/>
    </source>
</evidence>
<dbReference type="CDD" id="cd06265">
    <property type="entry name" value="RNase_A_canonical"/>
    <property type="match status" value="1"/>
</dbReference>
<accession>A0A2P4S9Y9</accession>
<dbReference type="GO" id="GO:0005576">
    <property type="term" value="C:extracellular region"/>
    <property type="evidence" value="ECO:0007669"/>
    <property type="project" value="UniProtKB-SubCell"/>
</dbReference>
<feature type="signal peptide" evidence="8">
    <location>
        <begin position="1"/>
        <end position="19"/>
    </location>
</feature>
<evidence type="ECO:0000256" key="2">
    <source>
        <dbReference type="ARBA" id="ARBA00005600"/>
    </source>
</evidence>
<dbReference type="Gene3D" id="3.10.130.10">
    <property type="entry name" value="Ribonuclease A-like domain"/>
    <property type="match status" value="1"/>
</dbReference>
<protein>
    <recommendedName>
        <fullName evidence="9">Ribonuclease A-domain domain-containing protein</fullName>
    </recommendedName>
</protein>
<dbReference type="InterPro" id="IPR036816">
    <property type="entry name" value="RNaseA-like_dom_sf"/>
</dbReference>
<keyword evidence="6 8" id="KW-0378">Hydrolase</keyword>
<evidence type="ECO:0000313" key="11">
    <source>
        <dbReference type="Proteomes" id="UP000237246"/>
    </source>
</evidence>
<evidence type="ECO:0000256" key="3">
    <source>
        <dbReference type="ARBA" id="ARBA00022525"/>
    </source>
</evidence>
<sequence>MSSLWWTTILLLALSTCYGVPTYQDFLHKHVNFPRTPIPSNAAYCNVMMARRGMSVHRRCKPLNTFVHTDPTNLNTLCRNQPNRALRTTQQHFRVTVCKLIRNRPTCTYTGNQFNHRVRVGCWGGLPVHLDGTIA</sequence>
<name>A0A2P4S9Y9_BAMTH</name>
<comment type="similarity">
    <text evidence="2 8">Belongs to the pancreatic ribonuclease family.</text>
</comment>